<dbReference type="AlphaFoldDB" id="A0A3S4HPN2"/>
<dbReference type="EC" id="3.4.24.55" evidence="2"/>
<evidence type="ECO:0000313" key="2">
    <source>
        <dbReference type="EMBL" id="VDZ58548.1"/>
    </source>
</evidence>
<keyword evidence="2" id="KW-0645">Protease</keyword>
<gene>
    <name evidence="2" type="primary">ptrA_4</name>
    <name evidence="2" type="ORF">NCTC11214_02817</name>
</gene>
<dbReference type="EMBL" id="LR134117">
    <property type="protein sequence ID" value="VDZ58548.1"/>
    <property type="molecule type" value="Genomic_DNA"/>
</dbReference>
<keyword evidence="2" id="KW-0378">Hydrolase</keyword>
<feature type="region of interest" description="Disordered" evidence="1">
    <location>
        <begin position="18"/>
        <end position="38"/>
    </location>
</feature>
<name>A0A3S4HPN2_SEROD</name>
<dbReference type="InterPro" id="IPR011249">
    <property type="entry name" value="Metalloenz_LuxS/M16"/>
</dbReference>
<dbReference type="Gene3D" id="3.30.830.10">
    <property type="entry name" value="Metalloenzyme, LuxS/M16 peptidase-like"/>
    <property type="match status" value="2"/>
</dbReference>
<evidence type="ECO:0000313" key="3">
    <source>
        <dbReference type="Proteomes" id="UP000281391"/>
    </source>
</evidence>
<sequence length="38" mass="4466">MSEADFAQYQQALINELKQRPQTLSEEASRFSNDFESR</sequence>
<dbReference type="Proteomes" id="UP000281391">
    <property type="component" value="Chromosome"/>
</dbReference>
<dbReference type="KEGG" id="sof:NCTC11214_02817"/>
<organism evidence="2 3">
    <name type="scientific">Serratia odorifera</name>
    <dbReference type="NCBI Taxonomy" id="618"/>
    <lineage>
        <taxon>Bacteria</taxon>
        <taxon>Pseudomonadati</taxon>
        <taxon>Pseudomonadota</taxon>
        <taxon>Gammaproteobacteria</taxon>
        <taxon>Enterobacterales</taxon>
        <taxon>Yersiniaceae</taxon>
        <taxon>Serratia</taxon>
    </lineage>
</organism>
<feature type="compositionally biased region" description="Basic and acidic residues" evidence="1">
    <location>
        <begin position="27"/>
        <end position="38"/>
    </location>
</feature>
<evidence type="ECO:0000256" key="1">
    <source>
        <dbReference type="SAM" id="MobiDB-lite"/>
    </source>
</evidence>
<dbReference type="GO" id="GO:0046872">
    <property type="term" value="F:metal ion binding"/>
    <property type="evidence" value="ECO:0007669"/>
    <property type="project" value="InterPro"/>
</dbReference>
<accession>A0A3S4HPN2</accession>
<dbReference type="SUPFAM" id="SSF63411">
    <property type="entry name" value="LuxS/MPP-like metallohydrolase"/>
    <property type="match status" value="1"/>
</dbReference>
<protein>
    <submittedName>
        <fullName evidence="2">Protease 3</fullName>
        <ecNumber evidence="2">3.4.24.55</ecNumber>
    </submittedName>
</protein>
<proteinExistence type="predicted"/>
<reference evidence="2 3" key="1">
    <citation type="submission" date="2018-12" db="EMBL/GenBank/DDBJ databases">
        <authorList>
            <consortium name="Pathogen Informatics"/>
        </authorList>
    </citation>
    <scope>NUCLEOTIDE SEQUENCE [LARGE SCALE GENOMIC DNA]</scope>
    <source>
        <strain evidence="2 3">NCTC11214</strain>
    </source>
</reference>
<dbReference type="GO" id="GO:0006508">
    <property type="term" value="P:proteolysis"/>
    <property type="evidence" value="ECO:0007669"/>
    <property type="project" value="UniProtKB-KW"/>
</dbReference>
<dbReference type="GO" id="GO:0004222">
    <property type="term" value="F:metalloendopeptidase activity"/>
    <property type="evidence" value="ECO:0007669"/>
    <property type="project" value="UniProtKB-EC"/>
</dbReference>